<protein>
    <submittedName>
        <fullName evidence="1">Uncharacterized protein</fullName>
    </submittedName>
</protein>
<dbReference type="EMBL" id="RBQC01000092">
    <property type="protein sequence ID" value="RMO87070.1"/>
    <property type="molecule type" value="Genomic_DNA"/>
</dbReference>
<organism evidence="1 2">
    <name type="scientific">Pseudomonas syringae pv. tagetis</name>
    <dbReference type="NCBI Taxonomy" id="129140"/>
    <lineage>
        <taxon>Bacteria</taxon>
        <taxon>Pseudomonadati</taxon>
        <taxon>Pseudomonadota</taxon>
        <taxon>Gammaproteobacteria</taxon>
        <taxon>Pseudomonadales</taxon>
        <taxon>Pseudomonadaceae</taxon>
        <taxon>Pseudomonas</taxon>
    </lineage>
</organism>
<comment type="caution">
    <text evidence="1">The sequence shown here is derived from an EMBL/GenBank/DDBJ whole genome shotgun (WGS) entry which is preliminary data.</text>
</comment>
<accession>A0A3M3YWX6</accession>
<reference evidence="1 2" key="1">
    <citation type="submission" date="2018-08" db="EMBL/GenBank/DDBJ databases">
        <title>Recombination of ecologically and evolutionarily significant loci maintains genetic cohesion in the Pseudomonas syringae species complex.</title>
        <authorList>
            <person name="Dillon M."/>
            <person name="Thakur S."/>
            <person name="Almeida R.N.D."/>
            <person name="Weir B.S."/>
            <person name="Guttman D.S."/>
        </authorList>
    </citation>
    <scope>NUCLEOTIDE SEQUENCE [LARGE SCALE GENOMIC DNA]</scope>
    <source>
        <strain evidence="1 2">ICMP 4092</strain>
    </source>
</reference>
<sequence>MRKPYSLSEDEFNTLQRAQESIQLMSILLDEVQRSSTFKPGMLASFMALVGEDMVEVLKSVRGTF</sequence>
<proteinExistence type="predicted"/>
<dbReference type="RefSeq" id="WP_122219257.1">
    <property type="nucleotide sequence ID" value="NZ_RBQC01000092.1"/>
</dbReference>
<gene>
    <name evidence="1" type="ORF">ALQ32_01007</name>
</gene>
<dbReference type="AlphaFoldDB" id="A0A3M3YWX6"/>
<dbReference type="Proteomes" id="UP000268056">
    <property type="component" value="Unassembled WGS sequence"/>
</dbReference>
<evidence type="ECO:0000313" key="1">
    <source>
        <dbReference type="EMBL" id="RMO87070.1"/>
    </source>
</evidence>
<name>A0A3M3YWX6_9PSED</name>
<evidence type="ECO:0000313" key="2">
    <source>
        <dbReference type="Proteomes" id="UP000268056"/>
    </source>
</evidence>